<gene>
    <name evidence="2" type="ORF">FAZ69_32995</name>
</gene>
<feature type="region of interest" description="Disordered" evidence="1">
    <location>
        <begin position="146"/>
        <end position="195"/>
    </location>
</feature>
<name>A0A4U1H922_9BURK</name>
<dbReference type="AlphaFoldDB" id="A0A4U1H922"/>
<dbReference type="GO" id="GO:0003824">
    <property type="term" value="F:catalytic activity"/>
    <property type="evidence" value="ECO:0007669"/>
    <property type="project" value="UniProtKB-ARBA"/>
</dbReference>
<protein>
    <recommendedName>
        <fullName evidence="4">Hemagglutinin</fullName>
    </recommendedName>
</protein>
<evidence type="ECO:0008006" key="4">
    <source>
        <dbReference type="Google" id="ProtNLM"/>
    </source>
</evidence>
<proteinExistence type="predicted"/>
<dbReference type="InterPro" id="IPR025157">
    <property type="entry name" value="Hemagglutinin_rpt"/>
</dbReference>
<evidence type="ECO:0000313" key="2">
    <source>
        <dbReference type="EMBL" id="TKC77132.1"/>
    </source>
</evidence>
<dbReference type="Pfam" id="PF13332">
    <property type="entry name" value="Fil_haemagg_2"/>
    <property type="match status" value="2"/>
</dbReference>
<comment type="caution">
    <text evidence="2">The sequence shown here is derived from an EMBL/GenBank/DDBJ whole genome shotgun (WGS) entry which is preliminary data.</text>
</comment>
<feature type="non-terminal residue" evidence="2">
    <location>
        <position position="195"/>
    </location>
</feature>
<feature type="compositionally biased region" description="Low complexity" evidence="1">
    <location>
        <begin position="146"/>
        <end position="158"/>
    </location>
</feature>
<dbReference type="EMBL" id="SWJE01000045">
    <property type="protein sequence ID" value="TKC77132.1"/>
    <property type="molecule type" value="Genomic_DNA"/>
</dbReference>
<sequence length="195" mass="18691">SIGSKKLATTDEESSVTNNASTIGSLNGNLSISAGNTLHVTGSDLLAAQNVTGTAANVIIDAATDTSHQSQTQQTSSSGVTVGLSGTVGDAINNGISETQATRNDAGSDNRAAALHANAAAGDVATVASAAAGAMKGVTPSIGIQVSVGSSHSSSQSSEDQTTQRGSTVQAGGSATFVATGDGTPGSGNVTIAGS</sequence>
<feature type="compositionally biased region" description="Polar residues" evidence="1">
    <location>
        <begin position="159"/>
        <end position="173"/>
    </location>
</feature>
<dbReference type="Proteomes" id="UP000305539">
    <property type="component" value="Unassembled WGS sequence"/>
</dbReference>
<feature type="non-terminal residue" evidence="2">
    <location>
        <position position="1"/>
    </location>
</feature>
<dbReference type="OrthoDB" id="5666689at2"/>
<organism evidence="2 3">
    <name type="scientific">Trinickia terrae</name>
    <dbReference type="NCBI Taxonomy" id="2571161"/>
    <lineage>
        <taxon>Bacteria</taxon>
        <taxon>Pseudomonadati</taxon>
        <taxon>Pseudomonadota</taxon>
        <taxon>Betaproteobacteria</taxon>
        <taxon>Burkholderiales</taxon>
        <taxon>Burkholderiaceae</taxon>
        <taxon>Trinickia</taxon>
    </lineage>
</organism>
<evidence type="ECO:0000256" key="1">
    <source>
        <dbReference type="SAM" id="MobiDB-lite"/>
    </source>
</evidence>
<keyword evidence="3" id="KW-1185">Reference proteome</keyword>
<evidence type="ECO:0000313" key="3">
    <source>
        <dbReference type="Proteomes" id="UP000305539"/>
    </source>
</evidence>
<accession>A0A4U1H922</accession>
<reference evidence="2 3" key="1">
    <citation type="submission" date="2019-04" db="EMBL/GenBank/DDBJ databases">
        <title>Trinickia sp. 7GSK02, isolated from subtropical forest soil.</title>
        <authorList>
            <person name="Gao Z.-H."/>
            <person name="Qiu L.-H."/>
        </authorList>
    </citation>
    <scope>NUCLEOTIDE SEQUENCE [LARGE SCALE GENOMIC DNA]</scope>
    <source>
        <strain evidence="2 3">7GSK02</strain>
    </source>
</reference>